<dbReference type="InterPro" id="IPR013595">
    <property type="entry name" value="Pept_S33_TAP-like_C"/>
</dbReference>
<dbReference type="InterPro" id="IPR029058">
    <property type="entry name" value="AB_hydrolase_fold"/>
</dbReference>
<organism evidence="5 6">
    <name type="scientific">Alpinimonas psychrophila</name>
    <dbReference type="NCBI Taxonomy" id="748908"/>
    <lineage>
        <taxon>Bacteria</taxon>
        <taxon>Bacillati</taxon>
        <taxon>Actinomycetota</taxon>
        <taxon>Actinomycetes</taxon>
        <taxon>Micrococcales</taxon>
        <taxon>Microbacteriaceae</taxon>
        <taxon>Alpinimonas</taxon>
    </lineage>
</organism>
<comment type="similarity">
    <text evidence="1">Belongs to the peptidase S33 family.</text>
</comment>
<dbReference type="SUPFAM" id="SSF53474">
    <property type="entry name" value="alpha/beta-Hydrolases"/>
    <property type="match status" value="1"/>
</dbReference>
<proteinExistence type="inferred from homology"/>
<comment type="caution">
    <text evidence="5">The sequence shown here is derived from an EMBL/GenBank/DDBJ whole genome shotgun (WGS) entry which is preliminary data.</text>
</comment>
<dbReference type="PANTHER" id="PTHR43248:SF29">
    <property type="entry name" value="TRIPEPTIDYL AMINOPEPTIDASE"/>
    <property type="match status" value="1"/>
</dbReference>
<dbReference type="InterPro" id="IPR051601">
    <property type="entry name" value="Serine_prot/Carboxylest_S33"/>
</dbReference>
<reference evidence="5 6" key="1">
    <citation type="submission" date="2020-07" db="EMBL/GenBank/DDBJ databases">
        <title>Sequencing the genomes of 1000 actinobacteria strains.</title>
        <authorList>
            <person name="Klenk H.-P."/>
        </authorList>
    </citation>
    <scope>NUCLEOTIDE SEQUENCE [LARGE SCALE GENOMIC DNA]</scope>
    <source>
        <strain evidence="5 6">DSM 23737</strain>
    </source>
</reference>
<name>A0A7W3JU23_9MICO</name>
<dbReference type="Pfam" id="PF08386">
    <property type="entry name" value="Abhydrolase_4"/>
    <property type="match status" value="1"/>
</dbReference>
<dbReference type="AlphaFoldDB" id="A0A7W3JU23"/>
<keyword evidence="3" id="KW-0378">Hydrolase</keyword>
<evidence type="ECO:0000313" key="5">
    <source>
        <dbReference type="EMBL" id="MBA8829102.1"/>
    </source>
</evidence>
<evidence type="ECO:0000256" key="2">
    <source>
        <dbReference type="ARBA" id="ARBA00022729"/>
    </source>
</evidence>
<dbReference type="Gene3D" id="3.40.50.1820">
    <property type="entry name" value="alpha/beta hydrolase"/>
    <property type="match status" value="1"/>
</dbReference>
<dbReference type="GO" id="GO:0016787">
    <property type="term" value="F:hydrolase activity"/>
    <property type="evidence" value="ECO:0007669"/>
    <property type="project" value="UniProtKB-KW"/>
</dbReference>
<dbReference type="PROSITE" id="PS51257">
    <property type="entry name" value="PROKAR_LIPOPROTEIN"/>
    <property type="match status" value="1"/>
</dbReference>
<keyword evidence="6" id="KW-1185">Reference proteome</keyword>
<feature type="domain" description="Peptidase S33 tripeptidyl aminopeptidase-like C-terminal" evidence="4">
    <location>
        <begin position="428"/>
        <end position="529"/>
    </location>
</feature>
<dbReference type="EMBL" id="JACGWU010000003">
    <property type="protein sequence ID" value="MBA8829102.1"/>
    <property type="molecule type" value="Genomic_DNA"/>
</dbReference>
<dbReference type="PANTHER" id="PTHR43248">
    <property type="entry name" value="2-SUCCINYL-6-HYDROXY-2,4-CYCLOHEXADIENE-1-CARBOXYLATE SYNTHASE"/>
    <property type="match status" value="1"/>
</dbReference>
<dbReference type="Proteomes" id="UP000524237">
    <property type="component" value="Unassembled WGS sequence"/>
</dbReference>
<protein>
    <submittedName>
        <fullName evidence="5">Pimeloyl-ACP methyl ester carboxylesterase</fullName>
    </submittedName>
</protein>
<evidence type="ECO:0000256" key="1">
    <source>
        <dbReference type="ARBA" id="ARBA00010088"/>
    </source>
</evidence>
<gene>
    <name evidence="5" type="ORF">FB555_001205</name>
</gene>
<evidence type="ECO:0000256" key="3">
    <source>
        <dbReference type="ARBA" id="ARBA00022801"/>
    </source>
</evidence>
<keyword evidence="2" id="KW-0732">Signal</keyword>
<evidence type="ECO:0000259" key="4">
    <source>
        <dbReference type="Pfam" id="PF08386"/>
    </source>
</evidence>
<accession>A0A7W3JU23</accession>
<dbReference type="RefSeq" id="WP_182484551.1">
    <property type="nucleotide sequence ID" value="NZ_JACGWU010000003.1"/>
</dbReference>
<evidence type="ECO:0000313" key="6">
    <source>
        <dbReference type="Proteomes" id="UP000524237"/>
    </source>
</evidence>
<sequence length="529" mass="55306">MRRWNLQLSLRSSLAVALSTTLLVGLSACIPSFPNISVDMGTRTAEKLDPAVASFYEQQLTWGTCAPDAAGTPVAAVMQCTRVSAPIDWAKPAGETVSLALIRHESTKKNSLGSLFVNPGGPGGSGLNFIRDSLDYAVGKPLQESYDIVGFDPRGVGQSTPVTCYTDPTQTDDLLYGLTPAARGSDEWIAAREASARDFAAACAANTGALLAHVDTVSAAKDLDMLRYALGNTHLNYLGYSYGTLLGATYADLFPTHVGRMVLDGALDPSSSGADVTLTQAVGFENALRSYLAWCLSQTECPVAGDGNVDSALADITALLANIDTNPILPSGTETRTLGADTVVTAIIAPLYDKTAWSYLSTVLAAAQARTAAPVFESADWYNGRDGSGTYRDNSTEAFLAINCLDYPASADVASWRTDAAALSASAPVIGPYFGFGDATCANWPYPATRTPAPIAAVGSPDILVIGTTGDPATPYQWAVNLSGQLSRGHLVSYAGEGHTAYNKSNSCVDDAVVAFFVSSVVPATDPKC</sequence>